<organism evidence="1">
    <name type="scientific">marine metagenome</name>
    <dbReference type="NCBI Taxonomy" id="408172"/>
    <lineage>
        <taxon>unclassified sequences</taxon>
        <taxon>metagenomes</taxon>
        <taxon>ecological metagenomes</taxon>
    </lineage>
</organism>
<dbReference type="InterPro" id="IPR036502">
    <property type="entry name" value="NiSOD_sf"/>
</dbReference>
<name>A0A383DGI0_9ZZZZ</name>
<evidence type="ECO:0008006" key="2">
    <source>
        <dbReference type="Google" id="ProtNLM"/>
    </source>
</evidence>
<dbReference type="Pfam" id="PF09055">
    <property type="entry name" value="Sod_Ni"/>
    <property type="match status" value="1"/>
</dbReference>
<dbReference type="EMBL" id="UINC01217021">
    <property type="protein sequence ID" value="SVE43434.1"/>
    <property type="molecule type" value="Genomic_DNA"/>
</dbReference>
<dbReference type="GO" id="GO:0016151">
    <property type="term" value="F:nickel cation binding"/>
    <property type="evidence" value="ECO:0007669"/>
    <property type="project" value="InterPro"/>
</dbReference>
<dbReference type="GO" id="GO:0004784">
    <property type="term" value="F:superoxide dismutase activity"/>
    <property type="evidence" value="ECO:0007669"/>
    <property type="project" value="InterPro"/>
</dbReference>
<evidence type="ECO:0000313" key="1">
    <source>
        <dbReference type="EMBL" id="SVE43434.1"/>
    </source>
</evidence>
<reference evidence="1" key="1">
    <citation type="submission" date="2018-05" db="EMBL/GenBank/DDBJ databases">
        <authorList>
            <person name="Lanie J.A."/>
            <person name="Ng W.-L."/>
            <person name="Kazmierczak K.M."/>
            <person name="Andrzejewski T.M."/>
            <person name="Davidsen T.M."/>
            <person name="Wayne K.J."/>
            <person name="Tettelin H."/>
            <person name="Glass J.I."/>
            <person name="Rusch D."/>
            <person name="Podicherti R."/>
            <person name="Tsui H.-C.T."/>
            <person name="Winkler M.E."/>
        </authorList>
    </citation>
    <scope>NUCLEOTIDE SEQUENCE</scope>
</reference>
<dbReference type="Gene3D" id="1.20.120.400">
    <property type="entry name" value="Nickel-containing superoxide dismutase"/>
    <property type="match status" value="1"/>
</dbReference>
<accession>A0A383DGI0</accession>
<proteinExistence type="predicted"/>
<dbReference type="SUPFAM" id="SSF109770">
    <property type="entry name" value="Nickel-containing superoxide dismutase, NiSOD"/>
    <property type="match status" value="1"/>
</dbReference>
<dbReference type="AlphaFoldDB" id="A0A383DGI0"/>
<dbReference type="InterPro" id="IPR014123">
    <property type="entry name" value="Superoxide_dismutase_Ni-type"/>
</dbReference>
<sequence length="142" mass="15861">MFRTISRITDRILPIGIADAHCDIPCGIYDPRDAIQAAQTVIRMTELIEEMGAPSSVAEHNSFARYVAAKEEHATKAKDDILVIWTDYFKPEHLAANPDLHTKVWEACKLGSHVKQHVDMAKAVEFKAALEEIGQAFTDSKK</sequence>
<protein>
    <recommendedName>
        <fullName evidence="2">Superoxide dismutase, Ni</fullName>
    </recommendedName>
</protein>
<gene>
    <name evidence="1" type="ORF">METZ01_LOCUS496288</name>
</gene>
<dbReference type="NCBIfam" id="TIGR02753">
    <property type="entry name" value="sodN"/>
    <property type="match status" value="1"/>
</dbReference>